<feature type="binding site" evidence="17">
    <location>
        <position position="87"/>
    </location>
    <ligand>
        <name>Mg(2+)</name>
        <dbReference type="ChEBI" id="CHEBI:18420"/>
        <label>1</label>
    </ligand>
</feature>
<feature type="transmembrane region" description="Helical" evidence="17">
    <location>
        <begin position="155"/>
        <end position="188"/>
    </location>
</feature>
<comment type="pathway">
    <text evidence="3">Lipid metabolism.</text>
</comment>
<keyword evidence="17" id="KW-1208">Phospholipid metabolism</keyword>
<evidence type="ECO:0000313" key="19">
    <source>
        <dbReference type="EMBL" id="XDP43700.1"/>
    </source>
</evidence>
<evidence type="ECO:0000256" key="5">
    <source>
        <dbReference type="ARBA" id="ARBA00011738"/>
    </source>
</evidence>
<keyword evidence="17" id="KW-0594">Phospholipid biosynthesis</keyword>
<evidence type="ECO:0000256" key="12">
    <source>
        <dbReference type="ARBA" id="ARBA00023136"/>
    </source>
</evidence>
<evidence type="ECO:0000256" key="7">
    <source>
        <dbReference type="ARBA" id="ARBA00022679"/>
    </source>
</evidence>
<dbReference type="GO" id="GO:0016780">
    <property type="term" value="F:phosphotransferase activity, for other substituted phosphate groups"/>
    <property type="evidence" value="ECO:0007669"/>
    <property type="project" value="UniProtKB-UniRule"/>
</dbReference>
<keyword evidence="8 17" id="KW-0812">Transmembrane</keyword>
<keyword evidence="9 17" id="KW-0479">Metal-binding</keyword>
<evidence type="ECO:0000256" key="10">
    <source>
        <dbReference type="ARBA" id="ARBA00022842"/>
    </source>
</evidence>
<reference evidence="19" key="1">
    <citation type="submission" date="2024-07" db="EMBL/GenBank/DDBJ databases">
        <authorList>
            <person name="fu j."/>
        </authorList>
    </citation>
    <scope>NUCLEOTIDE SEQUENCE</scope>
    <source>
        <strain evidence="19">P10A9</strain>
    </source>
</reference>
<feature type="binding site" evidence="17">
    <location>
        <position position="69"/>
    </location>
    <ligand>
        <name>Mg(2+)</name>
        <dbReference type="ChEBI" id="CHEBI:18420"/>
        <label>1</label>
    </ligand>
</feature>
<dbReference type="GO" id="GO:0008654">
    <property type="term" value="P:phospholipid biosynthetic process"/>
    <property type="evidence" value="ECO:0007669"/>
    <property type="project" value="UniProtKB-UniRule"/>
</dbReference>
<evidence type="ECO:0000256" key="4">
    <source>
        <dbReference type="ARBA" id="ARBA00010441"/>
    </source>
</evidence>
<comment type="subunit">
    <text evidence="5 17">Homodimer.</text>
</comment>
<evidence type="ECO:0000256" key="15">
    <source>
        <dbReference type="ARBA" id="ARBA00033137"/>
    </source>
</evidence>
<dbReference type="InterPro" id="IPR048254">
    <property type="entry name" value="CDP_ALCOHOL_P_TRANSF_CS"/>
</dbReference>
<gene>
    <name evidence="19" type="primary">pgsA</name>
    <name evidence="19" type="ORF">AB5L97_10225</name>
</gene>
<keyword evidence="10 17" id="KW-0460">Magnesium</keyword>
<comment type="pathway">
    <text evidence="2 17">Phospholipid metabolism; phosphatidylinositol phosphate biosynthesis.</text>
</comment>
<comment type="catalytic activity">
    <reaction evidence="13 17">
        <text>1,2-di-(9Z-octadecenoyl)-sn-glycero-3-cytidine-5'-diphosphate + 1D-myo-inositol 3-phosphate = 1,2-di-(9Z-octadecenoyl)-sn-glycero-3-phospho-(1D-myo-inositol-3-phosphate) + CMP + H(+)</text>
        <dbReference type="Rhea" id="RHEA:61216"/>
        <dbReference type="ChEBI" id="CHEBI:15378"/>
        <dbReference type="ChEBI" id="CHEBI:58401"/>
        <dbReference type="ChEBI" id="CHEBI:60377"/>
        <dbReference type="ChEBI" id="CHEBI:85356"/>
        <dbReference type="ChEBI" id="CHEBI:144472"/>
    </reaction>
</comment>
<dbReference type="NCBIfam" id="NF045883">
    <property type="entry name" value="PIPSynth"/>
    <property type="match status" value="1"/>
</dbReference>
<comment type="catalytic activity">
    <reaction evidence="16 17">
        <text>a CDP-1,2-diacyl-sn-glycerol + 1D-myo-inositol 3-phosphate = a 1,2-diacyl-sn-glycero-3-phospho-(1D-myo-inositol-3-phosphate) + CMP + H(+)</text>
        <dbReference type="Rhea" id="RHEA:60504"/>
        <dbReference type="ChEBI" id="CHEBI:15378"/>
        <dbReference type="ChEBI" id="CHEBI:58088"/>
        <dbReference type="ChEBI" id="CHEBI:58332"/>
        <dbReference type="ChEBI" id="CHEBI:58401"/>
        <dbReference type="ChEBI" id="CHEBI:60377"/>
    </reaction>
</comment>
<keyword evidence="17" id="KW-0444">Lipid biosynthesis</keyword>
<evidence type="ECO:0000256" key="16">
    <source>
        <dbReference type="ARBA" id="ARBA00048865"/>
    </source>
</evidence>
<dbReference type="EMBL" id="CP163302">
    <property type="protein sequence ID" value="XDP43700.1"/>
    <property type="molecule type" value="Genomic_DNA"/>
</dbReference>
<proteinExistence type="inferred from homology"/>
<keyword evidence="6 17" id="KW-1003">Cell membrane</keyword>
<feature type="active site" description="Proton acceptor" evidence="17">
    <location>
        <position position="91"/>
    </location>
</feature>
<feature type="binding site" evidence="17">
    <location>
        <position position="70"/>
    </location>
    <ligand>
        <name>a CDP-1,2-diacyl-sn-glycerol</name>
        <dbReference type="ChEBI" id="CHEBI:58332"/>
    </ligand>
</feature>
<dbReference type="EC" id="2.7.8.-" evidence="17"/>
<evidence type="ECO:0000256" key="3">
    <source>
        <dbReference type="ARBA" id="ARBA00005189"/>
    </source>
</evidence>
<comment type="function">
    <text evidence="17">Catalyzes the conjugation of the 1'-hydroxyl group of D-myo-inositol-3-phosphate (also named L-myo-inositol-1-phosphate) with a lipid tail of cytidine diphosphate diacylglycerol (CDP-DAG), forming phosphatidylinositol phosphate (PIP) and CMP. PIP is a precursor of phosphatidylinositol (PI) which is an essential lipid required for cell wall formation.</text>
</comment>
<dbReference type="GO" id="GO:0005886">
    <property type="term" value="C:plasma membrane"/>
    <property type="evidence" value="ECO:0007669"/>
    <property type="project" value="UniProtKB-SubCell"/>
</dbReference>
<protein>
    <recommendedName>
        <fullName evidence="14 17">Phosphatidylinositol phosphate synthase</fullName>
        <shortName evidence="17">PIP synthase</shortName>
        <ecNumber evidence="17">2.7.8.-</ecNumber>
    </recommendedName>
    <alternativeName>
        <fullName evidence="15 17">CDP-diacylglycerol--D-myo-inositol-3-phosphate 3-phosphatidyltransferase</fullName>
    </alternativeName>
</protein>
<keyword evidence="11 17" id="KW-1133">Transmembrane helix</keyword>
<keyword evidence="7 17" id="KW-0808">Transferase</keyword>
<dbReference type="HAMAP" id="MF_02241">
    <property type="entry name" value="PIP_synthase"/>
    <property type="match status" value="1"/>
</dbReference>
<sequence length="205" mass="21449">MLNRHARNAFTRLFTPVAAFLLRLHVSPDAVTLAGTLGVSLGALILFPLGQLFWGVVVITLFVFSDVVDGIMARLADRAGRWGSFLDSTLDRVQDGAVFAGIAFWYFGAGHDFATGSLALACLALGNIVSYARAKAESLGYTANVGIAERAERLVSTLVVTGLVGLGLPVPFLTATLALLAAASIVTVCQRVLTVRSQADSPGAA</sequence>
<evidence type="ECO:0000256" key="13">
    <source>
        <dbReference type="ARBA" id="ARBA00023935"/>
    </source>
</evidence>
<evidence type="ECO:0000256" key="8">
    <source>
        <dbReference type="ARBA" id="ARBA00022692"/>
    </source>
</evidence>
<dbReference type="InterPro" id="IPR000462">
    <property type="entry name" value="CDP-OH_P_trans"/>
</dbReference>
<dbReference type="RefSeq" id="WP_307958376.1">
    <property type="nucleotide sequence ID" value="NZ_CP163302.1"/>
</dbReference>
<comment type="caution">
    <text evidence="17">Lacks conserved residue(s) required for the propagation of feature annotation.</text>
</comment>
<feature type="transmembrane region" description="Helical" evidence="17">
    <location>
        <begin position="113"/>
        <end position="134"/>
    </location>
</feature>
<evidence type="ECO:0000256" key="6">
    <source>
        <dbReference type="ARBA" id="ARBA00022475"/>
    </source>
</evidence>
<evidence type="ECO:0000256" key="14">
    <source>
        <dbReference type="ARBA" id="ARBA00024082"/>
    </source>
</evidence>
<dbReference type="Gene3D" id="1.20.120.1760">
    <property type="match status" value="1"/>
</dbReference>
<feature type="binding site" evidence="17">
    <location>
        <position position="66"/>
    </location>
    <ligand>
        <name>Mg(2+)</name>
        <dbReference type="ChEBI" id="CHEBI:18420"/>
        <label>1</label>
    </ligand>
</feature>
<dbReference type="KEGG" id="spue:AB5L97_10225"/>
<feature type="binding site" evidence="17">
    <location>
        <position position="66"/>
    </location>
    <ligand>
        <name>Mg(2+)</name>
        <dbReference type="ChEBI" id="CHEBI:18420"/>
        <label>2</label>
    </ligand>
</feature>
<feature type="binding site" evidence="17">
    <location>
        <begin position="29"/>
        <end position="32"/>
    </location>
    <ligand>
        <name>a CDP-1,2-diacyl-sn-glycerol</name>
        <dbReference type="ChEBI" id="CHEBI:58332"/>
    </ligand>
</feature>
<evidence type="ECO:0000256" key="9">
    <source>
        <dbReference type="ARBA" id="ARBA00022723"/>
    </source>
</evidence>
<comment type="subcellular location">
    <subcellularLocation>
        <location evidence="1 17">Cell membrane</location>
        <topology evidence="1 17">Multi-pass membrane protein</topology>
    </subcellularLocation>
</comment>
<evidence type="ECO:0000256" key="17">
    <source>
        <dbReference type="HAMAP-Rule" id="MF_02241"/>
    </source>
</evidence>
<feature type="binding site" evidence="17">
    <location>
        <position position="74"/>
    </location>
    <ligand>
        <name>a CDP-1,2-diacyl-sn-glycerol</name>
        <dbReference type="ChEBI" id="CHEBI:58332"/>
    </ligand>
</feature>
<evidence type="ECO:0000256" key="18">
    <source>
        <dbReference type="RuleBase" id="RU003750"/>
    </source>
</evidence>
<dbReference type="GO" id="GO:0000287">
    <property type="term" value="F:magnesium ion binding"/>
    <property type="evidence" value="ECO:0007669"/>
    <property type="project" value="UniProtKB-UniRule"/>
</dbReference>
<dbReference type="PROSITE" id="PS00379">
    <property type="entry name" value="CDP_ALCOHOL_P_TRANSF"/>
    <property type="match status" value="1"/>
</dbReference>
<feature type="transmembrane region" description="Helical" evidence="17">
    <location>
        <begin position="44"/>
        <end position="68"/>
    </location>
</feature>
<comment type="similarity">
    <text evidence="4 17 18">Belongs to the CDP-alcohol phosphatidyltransferase class-I family.</text>
</comment>
<keyword evidence="12 17" id="KW-0472">Membrane</keyword>
<name>A0AB39KYD7_9MICC</name>
<comment type="cofactor">
    <cofactor evidence="17">
        <name>Mg(2+)</name>
        <dbReference type="ChEBI" id="CHEBI:18420"/>
    </cofactor>
    <text evidence="17">Contains a di-nuclear catalytic Mg(2+) center.</text>
</comment>
<feature type="binding site" evidence="17">
    <location>
        <position position="87"/>
    </location>
    <ligand>
        <name>Mg(2+)</name>
        <dbReference type="ChEBI" id="CHEBI:18420"/>
        <label>2</label>
    </ligand>
</feature>
<evidence type="ECO:0000256" key="2">
    <source>
        <dbReference type="ARBA" id="ARBA00004805"/>
    </source>
</evidence>
<dbReference type="InterPro" id="IPR044268">
    <property type="entry name" value="PIP_synthase_PgsA1"/>
</dbReference>
<dbReference type="AlphaFoldDB" id="A0AB39KYD7"/>
<feature type="binding site" evidence="17">
    <location>
        <position position="91"/>
    </location>
    <ligand>
        <name>Mg(2+)</name>
        <dbReference type="ChEBI" id="CHEBI:18420"/>
        <label>2</label>
    </ligand>
</feature>
<organism evidence="19">
    <name type="scientific">Sinomonas puerhi</name>
    <dbReference type="NCBI Taxonomy" id="3238584"/>
    <lineage>
        <taxon>Bacteria</taxon>
        <taxon>Bacillati</taxon>
        <taxon>Actinomycetota</taxon>
        <taxon>Actinomycetes</taxon>
        <taxon>Micrococcales</taxon>
        <taxon>Micrococcaceae</taxon>
        <taxon>Sinomonas</taxon>
    </lineage>
</organism>
<accession>A0AB39KYD7</accession>
<keyword evidence="17" id="KW-0443">Lipid metabolism</keyword>
<evidence type="ECO:0000256" key="11">
    <source>
        <dbReference type="ARBA" id="ARBA00022989"/>
    </source>
</evidence>
<evidence type="ECO:0000256" key="1">
    <source>
        <dbReference type="ARBA" id="ARBA00004651"/>
    </source>
</evidence>
<dbReference type="InterPro" id="IPR043130">
    <property type="entry name" value="CDP-OH_PTrfase_TM_dom"/>
</dbReference>
<dbReference type="Pfam" id="PF01066">
    <property type="entry name" value="CDP-OH_P_transf"/>
    <property type="match status" value="1"/>
</dbReference>